<feature type="region of interest" description="Disordered" evidence="1">
    <location>
        <begin position="1"/>
        <end position="57"/>
    </location>
</feature>
<evidence type="ECO:0000256" key="1">
    <source>
        <dbReference type="SAM" id="MobiDB-lite"/>
    </source>
</evidence>
<dbReference type="GO" id="GO:0005840">
    <property type="term" value="C:ribosome"/>
    <property type="evidence" value="ECO:0007669"/>
    <property type="project" value="UniProtKB-KW"/>
</dbReference>
<proteinExistence type="predicted"/>
<keyword evidence="2" id="KW-0687">Ribonucleoprotein</keyword>
<feature type="non-terminal residue" evidence="2">
    <location>
        <position position="68"/>
    </location>
</feature>
<protein>
    <submittedName>
        <fullName evidence="2">LSU ribosomal protein L35p</fullName>
    </submittedName>
</protein>
<reference evidence="2" key="1">
    <citation type="submission" date="2020-02" db="EMBL/GenBank/DDBJ databases">
        <authorList>
            <person name="Meier V. D."/>
        </authorList>
    </citation>
    <scope>NUCLEOTIDE SEQUENCE</scope>
    <source>
        <strain evidence="2">AVDCRST_MAG08</strain>
    </source>
</reference>
<accession>A0A6J4I3R2</accession>
<sequence>AQVEDQVFGQEAIQADRQRQGAGRSGLQAPPAPQPIAQGEAPESRQPSAAAPGRPDRAAMGALRAFAV</sequence>
<gene>
    <name evidence="2" type="ORF">AVDCRST_MAG08-1584</name>
</gene>
<dbReference type="AlphaFoldDB" id="A0A6J4I3R2"/>
<feature type="non-terminal residue" evidence="2">
    <location>
        <position position="1"/>
    </location>
</feature>
<evidence type="ECO:0000313" key="2">
    <source>
        <dbReference type="EMBL" id="CAA9240234.1"/>
    </source>
</evidence>
<name>A0A6J4I3R2_9PROT</name>
<dbReference type="EMBL" id="CADCTG010000138">
    <property type="protein sequence ID" value="CAA9240234.1"/>
    <property type="molecule type" value="Genomic_DNA"/>
</dbReference>
<organism evidence="2">
    <name type="scientific">uncultured Acetobacteraceae bacterium</name>
    <dbReference type="NCBI Taxonomy" id="169975"/>
    <lineage>
        <taxon>Bacteria</taxon>
        <taxon>Pseudomonadati</taxon>
        <taxon>Pseudomonadota</taxon>
        <taxon>Alphaproteobacteria</taxon>
        <taxon>Acetobacterales</taxon>
        <taxon>Acetobacteraceae</taxon>
        <taxon>environmental samples</taxon>
    </lineage>
</organism>
<keyword evidence="2" id="KW-0689">Ribosomal protein</keyword>